<gene>
    <name evidence="1" type="ORF">G4G71_13150</name>
</gene>
<name>A0A7Z3GQ88_9PSED</name>
<evidence type="ECO:0000313" key="2">
    <source>
        <dbReference type="Proteomes" id="UP000502549"/>
    </source>
</evidence>
<evidence type="ECO:0000313" key="1">
    <source>
        <dbReference type="EMBL" id="QJP08778.1"/>
    </source>
</evidence>
<dbReference type="Pfam" id="PF12098">
    <property type="entry name" value="DUF3574"/>
    <property type="match status" value="1"/>
</dbReference>
<protein>
    <submittedName>
        <fullName evidence="1">DUF3574 domain-containing protein</fullName>
    </submittedName>
</protein>
<keyword evidence="2" id="KW-1185">Reference proteome</keyword>
<proteinExistence type="predicted"/>
<dbReference type="Proteomes" id="UP000502549">
    <property type="component" value="Chromosome"/>
</dbReference>
<dbReference type="RefSeq" id="WP_169938198.1">
    <property type="nucleotide sequence ID" value="NZ_CP048833.1"/>
</dbReference>
<accession>A0A7Z3GQ88</accession>
<dbReference type="EMBL" id="CP048833">
    <property type="protein sequence ID" value="QJP08778.1"/>
    <property type="molecule type" value="Genomic_DNA"/>
</dbReference>
<dbReference type="KEGG" id="pmui:G4G71_13150"/>
<reference evidence="1 2" key="1">
    <citation type="submission" date="2020-02" db="EMBL/GenBank/DDBJ databases">
        <title>Complete genome sequence of Pseudomonas multiresinivorans ORNL1.</title>
        <authorList>
            <person name="Podar M."/>
        </authorList>
    </citation>
    <scope>NUCLEOTIDE SEQUENCE [LARGE SCALE GENOMIC DNA]</scope>
    <source>
        <strain evidence="2">populi</strain>
    </source>
</reference>
<sequence length="152" mass="17066">MRGKRLWRNGAIVVLLAALIGLWLNEPAANSASGGEAIGRRMLRTELYLEAVELSQWEDFLAREVTPRFPDGLSWLDLHGQWRGPSGGPEKLPSRMLILIHADNPYTRQALAQIGADFKQRFGTAVLQVSSPVRARDPDWTPQRLDNPQLSR</sequence>
<organism evidence="1 2">
    <name type="scientific">Pseudomonas multiresinivorans</name>
    <dbReference type="NCBI Taxonomy" id="95301"/>
    <lineage>
        <taxon>Bacteria</taxon>
        <taxon>Pseudomonadati</taxon>
        <taxon>Pseudomonadota</taxon>
        <taxon>Gammaproteobacteria</taxon>
        <taxon>Pseudomonadales</taxon>
        <taxon>Pseudomonadaceae</taxon>
        <taxon>Pseudomonas</taxon>
    </lineage>
</organism>
<dbReference type="InterPro" id="IPR021957">
    <property type="entry name" value="DUF3574"/>
</dbReference>
<dbReference type="AlphaFoldDB" id="A0A7Z3GQ88"/>